<dbReference type="PROSITE" id="PS00107">
    <property type="entry name" value="PROTEIN_KINASE_ATP"/>
    <property type="match status" value="1"/>
</dbReference>
<dbReference type="PANTHER" id="PTHR44899:SF3">
    <property type="entry name" value="SERINE_THREONINE-PROTEIN KINASE NEK1"/>
    <property type="match status" value="1"/>
</dbReference>
<feature type="binding site" evidence="10">
    <location>
        <position position="33"/>
    </location>
    <ligand>
        <name>ATP</name>
        <dbReference type="ChEBI" id="CHEBI:30616"/>
    </ligand>
</feature>
<comment type="catalytic activity">
    <reaction evidence="9">
        <text>L-seryl-[protein] + ATP = O-phospho-L-seryl-[protein] + ADP + H(+)</text>
        <dbReference type="Rhea" id="RHEA:17989"/>
        <dbReference type="Rhea" id="RHEA-COMP:9863"/>
        <dbReference type="Rhea" id="RHEA-COMP:11604"/>
        <dbReference type="ChEBI" id="CHEBI:15378"/>
        <dbReference type="ChEBI" id="CHEBI:29999"/>
        <dbReference type="ChEBI" id="CHEBI:30616"/>
        <dbReference type="ChEBI" id="CHEBI:83421"/>
        <dbReference type="ChEBI" id="CHEBI:456216"/>
        <dbReference type="EC" id="2.7.11.1"/>
    </reaction>
</comment>
<evidence type="ECO:0000256" key="7">
    <source>
        <dbReference type="ARBA" id="ARBA00022840"/>
    </source>
</evidence>
<evidence type="ECO:0000256" key="2">
    <source>
        <dbReference type="ARBA" id="ARBA00012513"/>
    </source>
</evidence>
<dbReference type="GO" id="GO:0005524">
    <property type="term" value="F:ATP binding"/>
    <property type="evidence" value="ECO:0007669"/>
    <property type="project" value="UniProtKB-UniRule"/>
</dbReference>
<dbReference type="InterPro" id="IPR051131">
    <property type="entry name" value="NEK_Ser/Thr_kinase_NIMA"/>
</dbReference>
<keyword evidence="7 10" id="KW-0067">ATP-binding</keyword>
<dbReference type="PROSITE" id="PS50011">
    <property type="entry name" value="PROTEIN_KINASE_DOM"/>
    <property type="match status" value="1"/>
</dbReference>
<protein>
    <recommendedName>
        <fullName evidence="2">non-specific serine/threonine protein kinase</fullName>
        <ecNumber evidence="2">2.7.11.1</ecNumber>
    </recommendedName>
</protein>
<evidence type="ECO:0000256" key="9">
    <source>
        <dbReference type="ARBA" id="ARBA00048679"/>
    </source>
</evidence>
<dbReference type="AlphaFoldDB" id="A0A0H5RL37"/>
<comment type="catalytic activity">
    <reaction evidence="8">
        <text>L-threonyl-[protein] + ATP = O-phospho-L-threonyl-[protein] + ADP + H(+)</text>
        <dbReference type="Rhea" id="RHEA:46608"/>
        <dbReference type="Rhea" id="RHEA-COMP:11060"/>
        <dbReference type="Rhea" id="RHEA-COMP:11605"/>
        <dbReference type="ChEBI" id="CHEBI:15378"/>
        <dbReference type="ChEBI" id="CHEBI:30013"/>
        <dbReference type="ChEBI" id="CHEBI:30616"/>
        <dbReference type="ChEBI" id="CHEBI:61977"/>
        <dbReference type="ChEBI" id="CHEBI:456216"/>
        <dbReference type="EC" id="2.7.11.1"/>
    </reaction>
</comment>
<dbReference type="EMBL" id="HACM01008992">
    <property type="protein sequence ID" value="CRZ09434.1"/>
    <property type="molecule type" value="Transcribed_RNA"/>
</dbReference>
<dbReference type="InterPro" id="IPR008271">
    <property type="entry name" value="Ser/Thr_kinase_AS"/>
</dbReference>
<dbReference type="EC" id="2.7.11.1" evidence="2"/>
<evidence type="ECO:0000256" key="6">
    <source>
        <dbReference type="ARBA" id="ARBA00022777"/>
    </source>
</evidence>
<feature type="domain" description="Protein kinase" evidence="13">
    <location>
        <begin position="4"/>
        <end position="264"/>
    </location>
</feature>
<dbReference type="InterPro" id="IPR017441">
    <property type="entry name" value="Protein_kinase_ATP_BS"/>
</dbReference>
<feature type="compositionally biased region" description="Polar residues" evidence="12">
    <location>
        <begin position="367"/>
        <end position="380"/>
    </location>
</feature>
<dbReference type="PROSITE" id="PS00108">
    <property type="entry name" value="PROTEIN_KINASE_ST"/>
    <property type="match status" value="1"/>
</dbReference>
<keyword evidence="4" id="KW-0808">Transferase</keyword>
<keyword evidence="6" id="KW-0418">Kinase</keyword>
<evidence type="ECO:0000256" key="10">
    <source>
        <dbReference type="PROSITE-ProRule" id="PRU10141"/>
    </source>
</evidence>
<dbReference type="FunFam" id="3.30.200.20:FF:000097">
    <property type="entry name" value="Probable serine/threonine-protein kinase nek1"/>
    <property type="match status" value="1"/>
</dbReference>
<evidence type="ECO:0000256" key="8">
    <source>
        <dbReference type="ARBA" id="ARBA00047899"/>
    </source>
</evidence>
<evidence type="ECO:0000256" key="4">
    <source>
        <dbReference type="ARBA" id="ARBA00022679"/>
    </source>
</evidence>
<dbReference type="InterPro" id="IPR011009">
    <property type="entry name" value="Kinase-like_dom_sf"/>
</dbReference>
<keyword evidence="3 11" id="KW-0723">Serine/threonine-protein kinase</keyword>
<name>A0A0H5RL37_9EUKA</name>
<feature type="region of interest" description="Disordered" evidence="12">
    <location>
        <begin position="367"/>
        <end position="399"/>
    </location>
</feature>
<comment type="similarity">
    <text evidence="1">Belongs to the protein kinase superfamily. NEK Ser/Thr protein kinase family. NIMA subfamily.</text>
</comment>
<evidence type="ECO:0000256" key="5">
    <source>
        <dbReference type="ARBA" id="ARBA00022741"/>
    </source>
</evidence>
<evidence type="ECO:0000256" key="12">
    <source>
        <dbReference type="SAM" id="MobiDB-lite"/>
    </source>
</evidence>
<evidence type="ECO:0000256" key="11">
    <source>
        <dbReference type="RuleBase" id="RU000304"/>
    </source>
</evidence>
<feature type="region of interest" description="Disordered" evidence="12">
    <location>
        <begin position="280"/>
        <end position="321"/>
    </location>
</feature>
<keyword evidence="5 10" id="KW-0547">Nucleotide-binding</keyword>
<dbReference type="Gene3D" id="1.10.510.10">
    <property type="entry name" value="Transferase(Phosphotransferase) domain 1"/>
    <property type="match status" value="1"/>
</dbReference>
<sequence length="488" mass="54137">MGKYKVLQKLGQGSYGTVFLVHDSKDGRLFVMKKITVSGMSANELVDCKREIQILAMLKHPNIIGYQRSFVRRGALCIVMDYADNGDLHRMIHKQRKVRKAGGPGFPETLVLDLLVQVALGLRHIHQHKILHRDLKTQNIFLTKDGGVRLGDFGISRVMASTMDQAKTLVGTPYYLSPEMVNGLPYDSKTDMWSLGVVLYEMLTLEHPFNADNLQMLALRIIQGNYPPVPTCYSEDIKGLLSSLLDQNPATRTSIDQCLAHPLLSARALRFSQPMASRLTPENSLAGVPFEDPQSTGSGNSSPSAGTSDQQLGVDSQCPAVRRKNLVRRGDGRGDGVTHTPAYPQQDVMVTDVNVQPPSLCESSTYQSERTAHQRTSSTIVHDPSMGPNSEPDWSGVQRPQHTESKIDTSYCAQPRKNNVAIESRAYQINILRGHLQSKLGDQLLNNLLDVLKSDSDDLIKTANVRKLIGSHQEVLPIVHTLLYLEQR</sequence>
<dbReference type="PANTHER" id="PTHR44899">
    <property type="entry name" value="CAMK FAMILY PROTEIN KINASE"/>
    <property type="match status" value="1"/>
</dbReference>
<evidence type="ECO:0000256" key="3">
    <source>
        <dbReference type="ARBA" id="ARBA00022527"/>
    </source>
</evidence>
<evidence type="ECO:0000256" key="1">
    <source>
        <dbReference type="ARBA" id="ARBA00010886"/>
    </source>
</evidence>
<feature type="compositionally biased region" description="Polar residues" evidence="12">
    <location>
        <begin position="293"/>
        <end position="314"/>
    </location>
</feature>
<proteinExistence type="inferred from homology"/>
<accession>A0A0H5RL37</accession>
<evidence type="ECO:0000259" key="13">
    <source>
        <dbReference type="PROSITE" id="PS50011"/>
    </source>
</evidence>
<dbReference type="GO" id="GO:0004674">
    <property type="term" value="F:protein serine/threonine kinase activity"/>
    <property type="evidence" value="ECO:0007669"/>
    <property type="project" value="UniProtKB-KW"/>
</dbReference>
<organism evidence="14">
    <name type="scientific">Spongospora subterranea</name>
    <dbReference type="NCBI Taxonomy" id="70186"/>
    <lineage>
        <taxon>Eukaryota</taxon>
        <taxon>Sar</taxon>
        <taxon>Rhizaria</taxon>
        <taxon>Endomyxa</taxon>
        <taxon>Phytomyxea</taxon>
        <taxon>Plasmodiophorida</taxon>
        <taxon>Plasmodiophoridae</taxon>
        <taxon>Spongospora</taxon>
    </lineage>
</organism>
<dbReference type="CDD" id="cd08215">
    <property type="entry name" value="STKc_Nek"/>
    <property type="match status" value="1"/>
</dbReference>
<dbReference type="Gene3D" id="3.30.200.20">
    <property type="entry name" value="Phosphorylase Kinase, domain 1"/>
    <property type="match status" value="1"/>
</dbReference>
<reference evidence="14" key="1">
    <citation type="submission" date="2015-04" db="EMBL/GenBank/DDBJ databases">
        <title>The genome sequence of the plant pathogenic Rhizarian Plasmodiophora brassicae reveals insights in its biotrophic life cycle and the origin of chitin synthesis.</title>
        <authorList>
            <person name="Schwelm A."/>
            <person name="Fogelqvist J."/>
            <person name="Knaust A."/>
            <person name="Julke S."/>
            <person name="Lilja T."/>
            <person name="Dhandapani V."/>
            <person name="Bonilla-Rosso G."/>
            <person name="Karlsson M."/>
            <person name="Shevchenko A."/>
            <person name="Choi S.R."/>
            <person name="Kim H.G."/>
            <person name="Park J.Y."/>
            <person name="Lim Y.P."/>
            <person name="Ludwig-Muller J."/>
            <person name="Dixelius C."/>
        </authorList>
    </citation>
    <scope>NUCLEOTIDE SEQUENCE</scope>
    <source>
        <tissue evidence="14">Potato root galls</tissue>
    </source>
</reference>
<dbReference type="Pfam" id="PF00069">
    <property type="entry name" value="Pkinase"/>
    <property type="match status" value="1"/>
</dbReference>
<dbReference type="SMART" id="SM00220">
    <property type="entry name" value="S_TKc"/>
    <property type="match status" value="1"/>
</dbReference>
<evidence type="ECO:0000313" key="14">
    <source>
        <dbReference type="EMBL" id="CRZ09434.1"/>
    </source>
</evidence>
<dbReference type="InterPro" id="IPR000719">
    <property type="entry name" value="Prot_kinase_dom"/>
</dbReference>
<dbReference type="SUPFAM" id="SSF56112">
    <property type="entry name" value="Protein kinase-like (PK-like)"/>
    <property type="match status" value="1"/>
</dbReference>